<dbReference type="Proteomes" id="UP000253940">
    <property type="component" value="Chromosome"/>
</dbReference>
<organism evidence="2 3">
    <name type="scientific">Aquirhabdus parva</name>
    <dbReference type="NCBI Taxonomy" id="2283318"/>
    <lineage>
        <taxon>Bacteria</taxon>
        <taxon>Pseudomonadati</taxon>
        <taxon>Pseudomonadota</taxon>
        <taxon>Gammaproteobacteria</taxon>
        <taxon>Moraxellales</taxon>
        <taxon>Moraxellaceae</taxon>
        <taxon>Aquirhabdus</taxon>
    </lineage>
</organism>
<keyword evidence="3" id="KW-1185">Reference proteome</keyword>
<name>A0A345P917_9GAMM</name>
<feature type="domain" description="DUF1330" evidence="1">
    <location>
        <begin position="3"/>
        <end position="95"/>
    </location>
</feature>
<protein>
    <submittedName>
        <fullName evidence="2">DUF1330 domain-containing protein</fullName>
    </submittedName>
</protein>
<reference evidence="2 3" key="1">
    <citation type="submission" date="2018-07" db="EMBL/GenBank/DDBJ databases">
        <title>Genome sequencing of Moraxellaceae gen. HYN0046.</title>
        <authorList>
            <person name="Kim M."/>
            <person name="Yi H."/>
        </authorList>
    </citation>
    <scope>NUCLEOTIDE SEQUENCE [LARGE SCALE GENOMIC DNA]</scope>
    <source>
        <strain evidence="2 3">HYN0046</strain>
    </source>
</reference>
<dbReference type="Pfam" id="PF07045">
    <property type="entry name" value="DUF1330"/>
    <property type="match status" value="1"/>
</dbReference>
<proteinExistence type="predicted"/>
<dbReference type="SUPFAM" id="SSF54909">
    <property type="entry name" value="Dimeric alpha+beta barrel"/>
    <property type="match status" value="1"/>
</dbReference>
<dbReference type="InterPro" id="IPR011008">
    <property type="entry name" value="Dimeric_a/b-barrel"/>
</dbReference>
<dbReference type="RefSeq" id="WP_114899884.1">
    <property type="nucleotide sequence ID" value="NZ_CP031222.1"/>
</dbReference>
<dbReference type="AlphaFoldDB" id="A0A345P917"/>
<gene>
    <name evidence="2" type="ORF">HYN46_13610</name>
</gene>
<evidence type="ECO:0000313" key="2">
    <source>
        <dbReference type="EMBL" id="AXI03776.1"/>
    </source>
</evidence>
<evidence type="ECO:0000313" key="3">
    <source>
        <dbReference type="Proteomes" id="UP000253940"/>
    </source>
</evidence>
<evidence type="ECO:0000259" key="1">
    <source>
        <dbReference type="Pfam" id="PF07045"/>
    </source>
</evidence>
<dbReference type="KEGG" id="mbah:HYN46_13610"/>
<sequence length="98" mass="10937">MAAYVIFIREKIIDAEKLAEYRQSVGSTFKDHPVKLIAANGPQKTLEGESVDDILILEFPSYEAASNWYNSPAYQEASKTRLQGASFQVYITEGFAAK</sequence>
<dbReference type="EMBL" id="CP031222">
    <property type="protein sequence ID" value="AXI03776.1"/>
    <property type="molecule type" value="Genomic_DNA"/>
</dbReference>
<dbReference type="PANTHER" id="PTHR41521">
    <property type="match status" value="1"/>
</dbReference>
<dbReference type="OrthoDB" id="9806380at2"/>
<dbReference type="Gene3D" id="3.30.70.100">
    <property type="match status" value="1"/>
</dbReference>
<dbReference type="PANTHER" id="PTHR41521:SF4">
    <property type="entry name" value="BLR0684 PROTEIN"/>
    <property type="match status" value="1"/>
</dbReference>
<accession>A0A345P917</accession>
<dbReference type="InterPro" id="IPR010753">
    <property type="entry name" value="DUF1330"/>
</dbReference>